<dbReference type="InterPro" id="IPR010767">
    <property type="entry name" value="Phage_CGC-2007_Cje0229"/>
</dbReference>
<dbReference type="RefSeq" id="WP_086333934.1">
    <property type="nucleotide sequence ID" value="NZ_CP018791.1"/>
</dbReference>
<dbReference type="AlphaFoldDB" id="A0A1X9T2G4"/>
<dbReference type="STRING" id="1660074.CVIC8964_1299"/>
<dbReference type="Proteomes" id="UP000194265">
    <property type="component" value="Chromosome"/>
</dbReference>
<accession>A0A1X9T2G4</accession>
<proteinExistence type="predicted"/>
<dbReference type="OrthoDB" id="88276at2"/>
<dbReference type="EMBL" id="CP018791">
    <property type="protein sequence ID" value="ARR02688.1"/>
    <property type="molecule type" value="Genomic_DNA"/>
</dbReference>
<protein>
    <submittedName>
        <fullName evidence="1">DUF1353 domain protein</fullName>
    </submittedName>
</protein>
<reference evidence="1 2" key="1">
    <citation type="journal article" date="2017" name="Genome Biol. Evol.">
        <title>Comparative Genomic Analysis Identifies a Campylobacter Clade Deficient in Selenium Metabolism.</title>
        <authorList>
            <person name="Miller W.G."/>
            <person name="Yee E."/>
            <person name="Lopes B.S."/>
            <person name="Chapman M.H."/>
            <person name="Huynh S."/>
            <person name="Bono J.L."/>
            <person name="Parker C.T."/>
            <person name="Strachan N.J.C."/>
            <person name="Forbes K.J."/>
        </authorList>
    </citation>
    <scope>NUCLEOTIDE SEQUENCE [LARGE SCALE GENOMIC DNA]</scope>
    <source>
        <strain evidence="1 2">RM8964</strain>
    </source>
</reference>
<gene>
    <name evidence="1" type="ORF">CVIC8964_1299</name>
</gene>
<dbReference type="Pfam" id="PF07087">
    <property type="entry name" value="DUF1353"/>
    <property type="match status" value="1"/>
</dbReference>
<name>A0A1X9T2G4_9BACT</name>
<evidence type="ECO:0000313" key="2">
    <source>
        <dbReference type="Proteomes" id="UP000194265"/>
    </source>
</evidence>
<evidence type="ECO:0000313" key="1">
    <source>
        <dbReference type="EMBL" id="ARR02688.1"/>
    </source>
</evidence>
<sequence length="114" mass="13426">MERVLISPVGKDKYELMKSYTYKGIRIPKGYVTNGADIPRIFWSIFPPNSPEYMSAIVIHDYLCDEYPKVSYKEADKKFYEAMLDVGVSKWKAKTFYLYCNFFHQIKEVIKGDK</sequence>
<organism evidence="1 2">
    <name type="scientific">Campylobacter vicugnae</name>
    <dbReference type="NCBI Taxonomy" id="1660076"/>
    <lineage>
        <taxon>Bacteria</taxon>
        <taxon>Pseudomonadati</taxon>
        <taxon>Campylobacterota</taxon>
        <taxon>Epsilonproteobacteria</taxon>
        <taxon>Campylobacterales</taxon>
        <taxon>Campylobacteraceae</taxon>
        <taxon>Campylobacter</taxon>
    </lineage>
</organism>